<feature type="transmembrane region" description="Helical" evidence="6">
    <location>
        <begin position="100"/>
        <end position="121"/>
    </location>
</feature>
<dbReference type="AlphaFoldDB" id="A0A178LJ82"/>
<evidence type="ECO:0000256" key="3">
    <source>
        <dbReference type="ARBA" id="ARBA00022692"/>
    </source>
</evidence>
<dbReference type="eggNOG" id="COG2149">
    <property type="taxonomic scope" value="Bacteria"/>
</dbReference>
<feature type="domain" description="DUF202" evidence="7">
    <location>
        <begin position="14"/>
        <end position="87"/>
    </location>
</feature>
<evidence type="ECO:0000256" key="5">
    <source>
        <dbReference type="ARBA" id="ARBA00023136"/>
    </source>
</evidence>
<protein>
    <recommendedName>
        <fullName evidence="7">DUF202 domain-containing protein</fullName>
    </recommendedName>
</protein>
<proteinExistence type="predicted"/>
<evidence type="ECO:0000313" key="8">
    <source>
        <dbReference type="EMBL" id="OAN30138.1"/>
    </source>
</evidence>
<sequence length="123" mass="13576">MAELDTSTRLAVERTRLASERTLMAWIRTSTSLIAFGFTIFKFFQYLAESESLDRPVVSPWVVGMALIVIGLVALVLAWFQHRREVRVLSADVGAVPFSLAGLISALIAMLGILALVVVAWRL</sequence>
<evidence type="ECO:0000256" key="1">
    <source>
        <dbReference type="ARBA" id="ARBA00004651"/>
    </source>
</evidence>
<keyword evidence="3 6" id="KW-0812">Transmembrane</keyword>
<feature type="transmembrane region" description="Helical" evidence="6">
    <location>
        <begin position="23"/>
        <end position="41"/>
    </location>
</feature>
<dbReference type="STRING" id="912594.AWC12_08375"/>
<dbReference type="PANTHER" id="PTHR34187:SF2">
    <property type="entry name" value="DUF202 DOMAIN-CONTAINING PROTEIN"/>
    <property type="match status" value="1"/>
</dbReference>
<dbReference type="Proteomes" id="UP000078396">
    <property type="component" value="Unassembled WGS sequence"/>
</dbReference>
<dbReference type="GO" id="GO:0005886">
    <property type="term" value="C:plasma membrane"/>
    <property type="evidence" value="ECO:0007669"/>
    <property type="project" value="UniProtKB-SubCell"/>
</dbReference>
<keyword evidence="4 6" id="KW-1133">Transmembrane helix</keyword>
<dbReference type="InterPro" id="IPR003807">
    <property type="entry name" value="DUF202"/>
</dbReference>
<dbReference type="InterPro" id="IPR052053">
    <property type="entry name" value="IM_YidH-like"/>
</dbReference>
<evidence type="ECO:0000313" key="9">
    <source>
        <dbReference type="Proteomes" id="UP000078396"/>
    </source>
</evidence>
<evidence type="ECO:0000256" key="4">
    <source>
        <dbReference type="ARBA" id="ARBA00022989"/>
    </source>
</evidence>
<dbReference type="EMBL" id="LWCS01000065">
    <property type="protein sequence ID" value="OAN30138.1"/>
    <property type="molecule type" value="Genomic_DNA"/>
</dbReference>
<evidence type="ECO:0000259" key="7">
    <source>
        <dbReference type="Pfam" id="PF02656"/>
    </source>
</evidence>
<organism evidence="8 9">
    <name type="scientific">Mycolicibacterium iranicum</name>
    <name type="common">Mycobacterium iranicum</name>
    <dbReference type="NCBI Taxonomy" id="912594"/>
    <lineage>
        <taxon>Bacteria</taxon>
        <taxon>Bacillati</taxon>
        <taxon>Actinomycetota</taxon>
        <taxon>Actinomycetes</taxon>
        <taxon>Mycobacteriales</taxon>
        <taxon>Mycobacteriaceae</taxon>
        <taxon>Mycolicibacterium</taxon>
    </lineage>
</organism>
<dbReference type="RefSeq" id="WP_064284814.1">
    <property type="nucleotide sequence ID" value="NZ_LWCS01000065.1"/>
</dbReference>
<comment type="subcellular location">
    <subcellularLocation>
        <location evidence="1">Cell membrane</location>
        <topology evidence="1">Multi-pass membrane protein</topology>
    </subcellularLocation>
</comment>
<dbReference type="OrthoDB" id="582337at2"/>
<evidence type="ECO:0000256" key="2">
    <source>
        <dbReference type="ARBA" id="ARBA00022475"/>
    </source>
</evidence>
<gene>
    <name evidence="8" type="ORF">A4X20_09720</name>
</gene>
<dbReference type="PANTHER" id="PTHR34187">
    <property type="entry name" value="FGR18P"/>
    <property type="match status" value="1"/>
</dbReference>
<dbReference type="Pfam" id="PF02656">
    <property type="entry name" value="DUF202"/>
    <property type="match status" value="1"/>
</dbReference>
<reference evidence="8 9" key="1">
    <citation type="submission" date="2016-04" db="EMBL/GenBank/DDBJ databases">
        <title>Draft Genome Sequences of Staphylococcus capitis Strain H36, S. capitis Strain H65, S. cohnii Strain H62, S. hominis Strain H69, Mycobacterium iranicum Strain H39, Plantibacter sp. Strain H53, Pseudomonas oryzihabitans Strain H72, and Microbacterium sp. Strain H83, isolated from residential settings.</title>
        <authorList>
            <person name="Lymperopoulou D."/>
            <person name="Adams R.I."/>
            <person name="Lindow S."/>
            <person name="Coil D.A."/>
            <person name="Jospin G."/>
            <person name="Eisen J.A."/>
        </authorList>
    </citation>
    <scope>NUCLEOTIDE SEQUENCE [LARGE SCALE GENOMIC DNA]</scope>
    <source>
        <strain evidence="8 9">H39</strain>
    </source>
</reference>
<comment type="caution">
    <text evidence="8">The sequence shown here is derived from an EMBL/GenBank/DDBJ whole genome shotgun (WGS) entry which is preliminary data.</text>
</comment>
<name>A0A178LJ82_MYCIR</name>
<evidence type="ECO:0000256" key="6">
    <source>
        <dbReference type="SAM" id="Phobius"/>
    </source>
</evidence>
<accession>A0A178LJ82</accession>
<keyword evidence="2" id="KW-1003">Cell membrane</keyword>
<keyword evidence="5 6" id="KW-0472">Membrane</keyword>
<feature type="transmembrane region" description="Helical" evidence="6">
    <location>
        <begin position="61"/>
        <end position="80"/>
    </location>
</feature>